<feature type="transmembrane region" description="Helical" evidence="10">
    <location>
        <begin position="222"/>
        <end position="239"/>
    </location>
</feature>
<dbReference type="CDD" id="cd16917">
    <property type="entry name" value="HATPase_UhpB-NarQ-NarX-like"/>
    <property type="match status" value="1"/>
</dbReference>
<dbReference type="RefSeq" id="WP_107014490.1">
    <property type="nucleotide sequence ID" value="NZ_KZ679038.1"/>
</dbReference>
<evidence type="ECO:0000256" key="7">
    <source>
        <dbReference type="ARBA" id="ARBA00023012"/>
    </source>
</evidence>
<dbReference type="Proteomes" id="UP000240429">
    <property type="component" value="Unassembled WGS sequence"/>
</dbReference>
<comment type="subcellular location">
    <subcellularLocation>
        <location evidence="1">Cell membrane</location>
        <topology evidence="1">Multi-pass membrane protein</topology>
    </subcellularLocation>
</comment>
<keyword evidence="2" id="KW-1003">Cell membrane</keyword>
<dbReference type="InterPro" id="IPR050482">
    <property type="entry name" value="Sensor_HK_TwoCompSys"/>
</dbReference>
<evidence type="ECO:0000256" key="5">
    <source>
        <dbReference type="ARBA" id="ARBA00022777"/>
    </source>
</evidence>
<keyword evidence="14" id="KW-1185">Reference proteome</keyword>
<dbReference type="OrthoDB" id="227596at2"/>
<evidence type="ECO:0000256" key="3">
    <source>
        <dbReference type="ARBA" id="ARBA00022679"/>
    </source>
</evidence>
<dbReference type="InterPro" id="IPR011712">
    <property type="entry name" value="Sig_transdc_His_kin_sub3_dim/P"/>
</dbReference>
<evidence type="ECO:0000256" key="6">
    <source>
        <dbReference type="ARBA" id="ARBA00022989"/>
    </source>
</evidence>
<feature type="region of interest" description="Disordered" evidence="9">
    <location>
        <begin position="1"/>
        <end position="24"/>
    </location>
</feature>
<feature type="transmembrane region" description="Helical" evidence="10">
    <location>
        <begin position="318"/>
        <end position="337"/>
    </location>
</feature>
<proteinExistence type="predicted"/>
<keyword evidence="5" id="KW-0418">Kinase</keyword>
<feature type="transmembrane region" description="Helical" evidence="10">
    <location>
        <begin position="283"/>
        <end position="306"/>
    </location>
</feature>
<gene>
    <name evidence="13" type="ORF">C6Y14_00975</name>
</gene>
<dbReference type="PANTHER" id="PTHR24421">
    <property type="entry name" value="NITRATE/NITRITE SENSOR PROTEIN NARX-RELATED"/>
    <property type="match status" value="1"/>
</dbReference>
<dbReference type="Gene3D" id="1.20.5.1930">
    <property type="match status" value="1"/>
</dbReference>
<keyword evidence="4 10" id="KW-0812">Transmembrane</keyword>
<keyword evidence="8 10" id="KW-0472">Membrane</keyword>
<dbReference type="GO" id="GO:0005886">
    <property type="term" value="C:plasma membrane"/>
    <property type="evidence" value="ECO:0007669"/>
    <property type="project" value="UniProtKB-SubCell"/>
</dbReference>
<dbReference type="Gene3D" id="3.30.565.10">
    <property type="entry name" value="Histidine kinase-like ATPase, C-terminal domain"/>
    <property type="match status" value="1"/>
</dbReference>
<feature type="transmembrane region" description="Helical" evidence="10">
    <location>
        <begin position="102"/>
        <end position="120"/>
    </location>
</feature>
<protein>
    <submittedName>
        <fullName evidence="13">Uncharacterized protein</fullName>
    </submittedName>
</protein>
<feature type="transmembrane region" description="Helical" evidence="10">
    <location>
        <begin position="357"/>
        <end position="379"/>
    </location>
</feature>
<feature type="transmembrane region" description="Helical" evidence="10">
    <location>
        <begin position="40"/>
        <end position="60"/>
    </location>
</feature>
<reference evidence="13 14" key="1">
    <citation type="submission" date="2018-03" db="EMBL/GenBank/DDBJ databases">
        <title>Streptomyces dioscori sp. nov., a novel endophytic actinobacterium isolated from bulbil of Dioscorea bulbifera L.</title>
        <authorList>
            <person name="Zhikuan W."/>
        </authorList>
    </citation>
    <scope>NUCLEOTIDE SEQUENCE [LARGE SCALE GENOMIC DNA]</scope>
    <source>
        <strain evidence="13 14">A217</strain>
    </source>
</reference>
<feature type="transmembrane region" description="Helical" evidence="10">
    <location>
        <begin position="72"/>
        <end position="90"/>
    </location>
</feature>
<evidence type="ECO:0000256" key="1">
    <source>
        <dbReference type="ARBA" id="ARBA00004651"/>
    </source>
</evidence>
<dbReference type="PANTHER" id="PTHR24421:SF37">
    <property type="entry name" value="SENSOR HISTIDINE KINASE NARS"/>
    <property type="match status" value="1"/>
</dbReference>
<comment type="caution">
    <text evidence="13">The sequence shown here is derived from an EMBL/GenBank/DDBJ whole genome shotgun (WGS) entry which is preliminary data.</text>
</comment>
<feature type="transmembrane region" description="Helical" evidence="10">
    <location>
        <begin position="251"/>
        <end position="268"/>
    </location>
</feature>
<dbReference type="SUPFAM" id="SSF55874">
    <property type="entry name" value="ATPase domain of HSP90 chaperone/DNA topoisomerase II/histidine kinase"/>
    <property type="match status" value="1"/>
</dbReference>
<evidence type="ECO:0000313" key="13">
    <source>
        <dbReference type="EMBL" id="PSM44735.1"/>
    </source>
</evidence>
<dbReference type="EMBL" id="PYBJ01000001">
    <property type="protein sequence ID" value="PSM44735.1"/>
    <property type="molecule type" value="Genomic_DNA"/>
</dbReference>
<dbReference type="GO" id="GO:0046983">
    <property type="term" value="F:protein dimerization activity"/>
    <property type="evidence" value="ECO:0007669"/>
    <property type="project" value="InterPro"/>
</dbReference>
<evidence type="ECO:0000256" key="9">
    <source>
        <dbReference type="SAM" id="MobiDB-lite"/>
    </source>
</evidence>
<dbReference type="GO" id="GO:0000155">
    <property type="term" value="F:phosphorelay sensor kinase activity"/>
    <property type="evidence" value="ECO:0007669"/>
    <property type="project" value="InterPro"/>
</dbReference>
<feature type="domain" description="Signal transduction histidine kinase subgroup 3 dimerisation and phosphoacceptor" evidence="12">
    <location>
        <begin position="518"/>
        <end position="586"/>
    </location>
</feature>
<sequence>MSSHSPGGPPAPPDEDVRPAPAPLRPAPALAARGPLVDRCALGVCVALVAAALVLIATTGDLGQFAHKEWRVGRNLALACCFLASGLVVLRRSDTLAPLARCLFAVSAATGLFTVAVMLQRTSPGLGGLDGVGGHLHIGWQRLIMGVAVLGLHGTLAVLPLWFPAGVGPARGWRFAVTAMAGVYALYLAPIAWYGLRSRDAAWSNATVARHLPWWEAITEPVIWMPRLFAVAVLADLGWRMWRAGGLARRQLAVMTVCYGVYWGVQIADKAQEFGQGGDPPHWMYLLMLGPASAALALGTVTAVVPHDLTALDRVLRPALVALALVLGLFYCYRGLYEILSTLPGRSQVTDAALASALAALALRPAATLLLRIVDLLFYGRRAKPYEMLHALSDGLARRMPADEVARTVCDTVVTRLGMPGAVLWAHTRHGDTELARAGVPFDPDEAAPHHVVELSHQGETVGRLGVLLRPGQRRLDTHDAAVLDVVGGQLAPLVQGLGLREELRASRERVVASREEERRRIRRDLHDGLGPTLAGVRLRLETAAEQVGSAGEEQIRGLLRDAGADTLHSITEVRRLVDGLRPPDLDEHGLPEALRRLTLRAAHPALRVEARIPDVVPGLAAACEVAAYRIAAETLTNVVKHARASTAVLSLAVDDQHLVLEIVDDGIGIGVGIGVGYGIRDGTRDVAGDGRRSGGVGLGSMAQRAEEIGGALTTGARDDGVRGTRVYARLPRTLD</sequence>
<name>A0A2P8QEP6_9ACTN</name>
<evidence type="ECO:0000256" key="4">
    <source>
        <dbReference type="ARBA" id="ARBA00022692"/>
    </source>
</evidence>
<dbReference type="Pfam" id="PF07730">
    <property type="entry name" value="HisKA_3"/>
    <property type="match status" value="1"/>
</dbReference>
<organism evidence="13 14">
    <name type="scientific">Streptomyces dioscori</name>
    <dbReference type="NCBI Taxonomy" id="2109333"/>
    <lineage>
        <taxon>Bacteria</taxon>
        <taxon>Bacillati</taxon>
        <taxon>Actinomycetota</taxon>
        <taxon>Actinomycetes</taxon>
        <taxon>Kitasatosporales</taxon>
        <taxon>Streptomycetaceae</taxon>
        <taxon>Streptomyces</taxon>
        <taxon>Streptomyces aurantiacus group</taxon>
    </lineage>
</organism>
<evidence type="ECO:0000256" key="10">
    <source>
        <dbReference type="SAM" id="Phobius"/>
    </source>
</evidence>
<dbReference type="InterPro" id="IPR003594">
    <property type="entry name" value="HATPase_dom"/>
</dbReference>
<feature type="transmembrane region" description="Helical" evidence="10">
    <location>
        <begin position="175"/>
        <end position="196"/>
    </location>
</feature>
<evidence type="ECO:0000259" key="11">
    <source>
        <dbReference type="Pfam" id="PF02518"/>
    </source>
</evidence>
<evidence type="ECO:0000259" key="12">
    <source>
        <dbReference type="Pfam" id="PF07730"/>
    </source>
</evidence>
<feature type="transmembrane region" description="Helical" evidence="10">
    <location>
        <begin position="140"/>
        <end position="163"/>
    </location>
</feature>
<dbReference type="InterPro" id="IPR036890">
    <property type="entry name" value="HATPase_C_sf"/>
</dbReference>
<keyword evidence="3" id="KW-0808">Transferase</keyword>
<accession>A0A2P8QEP6</accession>
<feature type="domain" description="Histidine kinase/HSP90-like ATPase" evidence="11">
    <location>
        <begin position="627"/>
        <end position="734"/>
    </location>
</feature>
<keyword evidence="6 10" id="KW-1133">Transmembrane helix</keyword>
<evidence type="ECO:0000256" key="8">
    <source>
        <dbReference type="ARBA" id="ARBA00023136"/>
    </source>
</evidence>
<evidence type="ECO:0000313" key="14">
    <source>
        <dbReference type="Proteomes" id="UP000240429"/>
    </source>
</evidence>
<evidence type="ECO:0000256" key="2">
    <source>
        <dbReference type="ARBA" id="ARBA00022475"/>
    </source>
</evidence>
<dbReference type="AlphaFoldDB" id="A0A2P8QEP6"/>
<dbReference type="Pfam" id="PF02518">
    <property type="entry name" value="HATPase_c"/>
    <property type="match status" value="1"/>
</dbReference>
<keyword evidence="7" id="KW-0902">Two-component regulatory system</keyword>